<keyword evidence="2" id="KW-1185">Reference proteome</keyword>
<dbReference type="Proteomes" id="UP000053091">
    <property type="component" value="Unassembled WGS sequence"/>
</dbReference>
<gene>
    <name evidence="1" type="ORF">TBC1_11391</name>
</gene>
<dbReference type="EMBL" id="DF968182">
    <property type="protein sequence ID" value="GAP42262.1"/>
    <property type="molecule type" value="Genomic_DNA"/>
</dbReference>
<protein>
    <submittedName>
        <fullName evidence="1">Uncharacterized protein</fullName>
    </submittedName>
</protein>
<reference evidence="1" key="1">
    <citation type="journal article" date="2015" name="Genome Announc.">
        <title>Draft Genome Sequence of Bacteroidales Strain TBC1, a Novel Isolate from a Methanogenic Wastewater Treatment System.</title>
        <authorList>
            <person name="Tourlousse D.M."/>
            <person name="Matsuura N."/>
            <person name="Sun L."/>
            <person name="Toyonaga M."/>
            <person name="Kuroda K."/>
            <person name="Ohashi A."/>
            <person name="Cruz R."/>
            <person name="Yamaguchi T."/>
            <person name="Sekiguchi Y."/>
        </authorList>
    </citation>
    <scope>NUCLEOTIDE SEQUENCE [LARGE SCALE GENOMIC DNA]</scope>
    <source>
        <strain evidence="1">TBC1</strain>
    </source>
</reference>
<evidence type="ECO:0000313" key="1">
    <source>
        <dbReference type="EMBL" id="GAP42262.1"/>
    </source>
</evidence>
<accession>A0A0S7BZ54</accession>
<evidence type="ECO:0000313" key="2">
    <source>
        <dbReference type="Proteomes" id="UP000053091"/>
    </source>
</evidence>
<name>A0A0S7BZ54_9BACT</name>
<sequence length="39" mass="4400">MCLFVEPGSHEITDNPLVNIPGSAYLLKRSKSCFLQIMF</sequence>
<proteinExistence type="predicted"/>
<dbReference type="AlphaFoldDB" id="A0A0S7BZ54"/>
<organism evidence="1">
    <name type="scientific">Lentimicrobium saccharophilum</name>
    <dbReference type="NCBI Taxonomy" id="1678841"/>
    <lineage>
        <taxon>Bacteria</taxon>
        <taxon>Pseudomonadati</taxon>
        <taxon>Bacteroidota</taxon>
        <taxon>Bacteroidia</taxon>
        <taxon>Bacteroidales</taxon>
        <taxon>Lentimicrobiaceae</taxon>
        <taxon>Lentimicrobium</taxon>
    </lineage>
</organism>